<dbReference type="InterPro" id="IPR011990">
    <property type="entry name" value="TPR-like_helical_dom_sf"/>
</dbReference>
<comment type="caution">
    <text evidence="2">The sequence shown here is derived from an EMBL/GenBank/DDBJ whole genome shotgun (WGS) entry which is preliminary data.</text>
</comment>
<keyword evidence="3" id="KW-1185">Reference proteome</keyword>
<protein>
    <submittedName>
        <fullName evidence="2">Tetratricopeptide (TPR) repeat protein</fullName>
    </submittedName>
</protein>
<dbReference type="Gene3D" id="1.10.10.10">
    <property type="entry name" value="Winged helix-like DNA-binding domain superfamily/Winged helix DNA-binding domain"/>
    <property type="match status" value="1"/>
</dbReference>
<dbReference type="InterPro" id="IPR019734">
    <property type="entry name" value="TPR_rpt"/>
</dbReference>
<dbReference type="InterPro" id="IPR036388">
    <property type="entry name" value="WH-like_DNA-bd_sf"/>
</dbReference>
<dbReference type="SMART" id="SM00028">
    <property type="entry name" value="TPR"/>
    <property type="match status" value="3"/>
</dbReference>
<dbReference type="SMART" id="SM00382">
    <property type="entry name" value="AAA"/>
    <property type="match status" value="1"/>
</dbReference>
<accession>A0A7W8LQF2</accession>
<dbReference type="InterPro" id="IPR003593">
    <property type="entry name" value="AAA+_ATPase"/>
</dbReference>
<dbReference type="SUPFAM" id="SSF48452">
    <property type="entry name" value="TPR-like"/>
    <property type="match status" value="1"/>
</dbReference>
<dbReference type="Pfam" id="PF13181">
    <property type="entry name" value="TPR_8"/>
    <property type="match status" value="1"/>
</dbReference>
<proteinExistence type="predicted"/>
<dbReference type="Gene3D" id="1.25.40.10">
    <property type="entry name" value="Tetratricopeptide repeat domain"/>
    <property type="match status" value="2"/>
</dbReference>
<dbReference type="Proteomes" id="UP000525389">
    <property type="component" value="Unassembled WGS sequence"/>
</dbReference>
<evidence type="ECO:0000259" key="1">
    <source>
        <dbReference type="SMART" id="SM00382"/>
    </source>
</evidence>
<reference evidence="2 3" key="1">
    <citation type="submission" date="2020-08" db="EMBL/GenBank/DDBJ databases">
        <title>Genomic Encyclopedia of Type Strains, Phase IV (KMG-IV): sequencing the most valuable type-strain genomes for metagenomic binning, comparative biology and taxonomic classification.</title>
        <authorList>
            <person name="Goeker M."/>
        </authorList>
    </citation>
    <scope>NUCLEOTIDE SEQUENCE [LARGE SCALE GENOMIC DNA]</scope>
    <source>
        <strain evidence="2 3">DSM 101791</strain>
    </source>
</reference>
<feature type="domain" description="AAA+ ATPase" evidence="1">
    <location>
        <begin position="17"/>
        <end position="258"/>
    </location>
</feature>
<dbReference type="SUPFAM" id="SSF52540">
    <property type="entry name" value="P-loop containing nucleoside triphosphate hydrolases"/>
    <property type="match status" value="1"/>
</dbReference>
<dbReference type="EMBL" id="JACHFN010000007">
    <property type="protein sequence ID" value="MBB5234771.1"/>
    <property type="molecule type" value="Genomic_DNA"/>
</dbReference>
<evidence type="ECO:0000313" key="2">
    <source>
        <dbReference type="EMBL" id="MBB5234771.1"/>
    </source>
</evidence>
<evidence type="ECO:0000313" key="3">
    <source>
        <dbReference type="Proteomes" id="UP000525389"/>
    </source>
</evidence>
<dbReference type="AlphaFoldDB" id="A0A7W8LQF2"/>
<name>A0A7W8LQF2_9DEIO</name>
<dbReference type="InterPro" id="IPR027417">
    <property type="entry name" value="P-loop_NTPase"/>
</dbReference>
<gene>
    <name evidence="2" type="ORF">HNQ09_002214</name>
</gene>
<sequence>MTLGIGRALRAVTSRRAGVAVGLWGEPGIGKSHAAAELLRELPCAHRSLRAICPLPGVVAALPHPHRLPGWAGRSLERLLAGESADPALVVDTLVAILTGSAPVVLHLDDLHEASPERAALVVALAGAVTRSRGVGLLVGSRQALPEPFVVYRLPPLGREESAHLLEGQAHGRLPPEGLAWVYARARGNPLFTLEFWRYLTRQGHFWSDGRRWHWRAPPGDTTPASVDAIVAQTLADLGEGVVREALRVRAVLGEAGDDGALWGRVAGLTPTELARVRARLQAHGLLQDTHFAHPLFGEVARAQTPPQVRREIARRAVRELKDDPGRAAGFAEAAELETAQVRPLLEAARRQAEARGDRAGAARWLVRLLAYLETPERMRVALQAARDLLLFDLGQADTLSGIAASATPPDPQALIFRAEVLARLGQTGDAEALLNKVPDAPGVAEARWRTLIFVRHLRGRRGDLLALYAAHPEFHAAADTFTLSHVCFALSSLGRAAEAEPLVERLLAREHEGARERNVAWNLRGITSTRQGRLEEGAAAFRQALRYARGDGSPGVIAQALRNHALACRRLGQLEEARKSLREALDHSAQAGNLRFYTQVQDSLARLLVDEGQWREAEARFEGSGAVYARHDLLSPRCENHLDLASLYLDWQPAAGPPLARRHAQAGLTLAREIGAPNLLAWGLTCAARAEAWNRDAAGALALAEECRALAGQHPDETARSWYGLGAALEAAGRTGEACRAYLTASEVYAQEGDAALAQRSGLEADRLRDDGEAARPRHAWFRARGLLGGARLAERYFPALTQEETAPGHPAPRLLLRVLGRPALEQGGQPVAGRGRKRLELLCYLLEARLSGQAEVRVLHLLDAFYPHEAEVQAKLTLRQHIYLIRGQLGADSVCSTPGGYRLGDDVTSDAEGFLASGDAALWRGPYLEGLGEGWHPQAREALTLALRAGVERRAGTDAREAARLGAILLEMEPYDPAALRLTLEALRGSGQPRAATALYARQRTEWAEIGLTLPPTPEAFLTAPP</sequence>
<dbReference type="RefSeq" id="WP_380002826.1">
    <property type="nucleotide sequence ID" value="NZ_JBHLTA010000008.1"/>
</dbReference>
<organism evidence="2 3">
    <name type="scientific">Deinococcus budaensis</name>
    <dbReference type="NCBI Taxonomy" id="1665626"/>
    <lineage>
        <taxon>Bacteria</taxon>
        <taxon>Thermotogati</taxon>
        <taxon>Deinococcota</taxon>
        <taxon>Deinococci</taxon>
        <taxon>Deinococcales</taxon>
        <taxon>Deinococcaceae</taxon>
        <taxon>Deinococcus</taxon>
    </lineage>
</organism>